<dbReference type="Proteomes" id="UP001443914">
    <property type="component" value="Unassembled WGS sequence"/>
</dbReference>
<accession>A0AAW1IQ57</accession>
<sequence length="498" mass="55239">MAQCIDCGSTLLLNLADDILDIIGRSLSTRDICNLSMCCKSLNVVAPFDKIWFTKCEELGILSSTDVVEWRKGVISYKALCRFLTSVKPLLGIWVNENPQLGNVVNVLPGFASVVGCRVIPQEVGPSGIEGGSILWAPVFEVISDDKGALAFVLHGRDKGQDYIYPGSMKSIKKACDVLLLEVETKEKIKACFADKSSETMSFDKLLFEDKKKLLEIVTDSVRIKVPYPTCASISSCLIGDENRFRKDVAHSSEHREMLIKMHELGPDYTDWTNHEDSSELPDFLKSADTVGLTLQASTMGLTYYQSMWPYTNGSLFALYKLPIREPTVSQEYAGLWGGTFGWPPRKPTKNKALFLAVLSYSEESPGKRILIATKILEGTKRARRPNGSTMFTVDVDKPSNESFPWNSGAVTQAFTGEGIADGYGFRYPGSKPGSLFVLEDGVLAFLWTETGSVFTLQRINLDELLRKGQMVPPLPPVDNFSYLDRSYSNVFTDLNAR</sequence>
<name>A0AAW1IQ57_SAPOF</name>
<dbReference type="PANTHER" id="PTHR31370">
    <property type="entry name" value="F-BOX PROTEIN FAMILY-LIKE"/>
    <property type="match status" value="1"/>
</dbReference>
<evidence type="ECO:0000313" key="2">
    <source>
        <dbReference type="Proteomes" id="UP001443914"/>
    </source>
</evidence>
<dbReference type="Pfam" id="PF12014">
    <property type="entry name" value="Cyclin_D1_bind"/>
    <property type="match status" value="1"/>
</dbReference>
<organism evidence="1 2">
    <name type="scientific">Saponaria officinalis</name>
    <name type="common">Common soapwort</name>
    <name type="synonym">Lychnis saponaria</name>
    <dbReference type="NCBI Taxonomy" id="3572"/>
    <lineage>
        <taxon>Eukaryota</taxon>
        <taxon>Viridiplantae</taxon>
        <taxon>Streptophyta</taxon>
        <taxon>Embryophyta</taxon>
        <taxon>Tracheophyta</taxon>
        <taxon>Spermatophyta</taxon>
        <taxon>Magnoliopsida</taxon>
        <taxon>eudicotyledons</taxon>
        <taxon>Gunneridae</taxon>
        <taxon>Pentapetalae</taxon>
        <taxon>Caryophyllales</taxon>
        <taxon>Caryophyllaceae</taxon>
        <taxon>Caryophylleae</taxon>
        <taxon>Saponaria</taxon>
    </lineage>
</organism>
<comment type="caution">
    <text evidence="1">The sequence shown here is derived from an EMBL/GenBank/DDBJ whole genome shotgun (WGS) entry which is preliminary data.</text>
</comment>
<gene>
    <name evidence="1" type="ORF">RND81_09G231700</name>
</gene>
<evidence type="ECO:0000313" key="1">
    <source>
        <dbReference type="EMBL" id="KAK9691960.1"/>
    </source>
</evidence>
<dbReference type="InterPro" id="IPR036047">
    <property type="entry name" value="F-box-like_dom_sf"/>
</dbReference>
<evidence type="ECO:0008006" key="3">
    <source>
        <dbReference type="Google" id="ProtNLM"/>
    </source>
</evidence>
<proteinExistence type="predicted"/>
<dbReference type="InterPro" id="IPR040275">
    <property type="entry name" value="At5g39450-like"/>
</dbReference>
<protein>
    <recommendedName>
        <fullName evidence="3">F-box domain-containing protein</fullName>
    </recommendedName>
</protein>
<dbReference type="AlphaFoldDB" id="A0AAW1IQ57"/>
<reference evidence="1" key="1">
    <citation type="submission" date="2024-03" db="EMBL/GenBank/DDBJ databases">
        <title>WGS assembly of Saponaria officinalis var. Norfolk2.</title>
        <authorList>
            <person name="Jenkins J."/>
            <person name="Shu S."/>
            <person name="Grimwood J."/>
            <person name="Barry K."/>
            <person name="Goodstein D."/>
            <person name="Schmutz J."/>
            <person name="Leebens-Mack J."/>
            <person name="Osbourn A."/>
        </authorList>
    </citation>
    <scope>NUCLEOTIDE SEQUENCE [LARGE SCALE GENOMIC DNA]</scope>
    <source>
        <strain evidence="1">JIC</strain>
    </source>
</reference>
<keyword evidence="2" id="KW-1185">Reference proteome</keyword>
<dbReference type="PANTHER" id="PTHR31370:SF2">
    <property type="entry name" value="OS08G0105100 PROTEIN"/>
    <property type="match status" value="1"/>
</dbReference>
<dbReference type="EMBL" id="JBDFQZ010000009">
    <property type="protein sequence ID" value="KAK9691960.1"/>
    <property type="molecule type" value="Genomic_DNA"/>
</dbReference>
<dbReference type="SUPFAM" id="SSF81383">
    <property type="entry name" value="F-box domain"/>
    <property type="match status" value="1"/>
</dbReference>